<accession>A0A8T2U5M9</accession>
<evidence type="ECO:0000313" key="1">
    <source>
        <dbReference type="EMBL" id="KAH7428905.1"/>
    </source>
</evidence>
<keyword evidence="2" id="KW-1185">Reference proteome</keyword>
<proteinExistence type="predicted"/>
<comment type="caution">
    <text evidence="1">The sequence shown here is derived from an EMBL/GenBank/DDBJ whole genome shotgun (WGS) entry which is preliminary data.</text>
</comment>
<evidence type="ECO:0000313" key="2">
    <source>
        <dbReference type="Proteomes" id="UP000825935"/>
    </source>
</evidence>
<organism evidence="1 2">
    <name type="scientific">Ceratopteris richardii</name>
    <name type="common">Triangle waterfern</name>
    <dbReference type="NCBI Taxonomy" id="49495"/>
    <lineage>
        <taxon>Eukaryota</taxon>
        <taxon>Viridiplantae</taxon>
        <taxon>Streptophyta</taxon>
        <taxon>Embryophyta</taxon>
        <taxon>Tracheophyta</taxon>
        <taxon>Polypodiopsida</taxon>
        <taxon>Polypodiidae</taxon>
        <taxon>Polypodiales</taxon>
        <taxon>Pteridineae</taxon>
        <taxon>Pteridaceae</taxon>
        <taxon>Parkerioideae</taxon>
        <taxon>Ceratopteris</taxon>
    </lineage>
</organism>
<protein>
    <submittedName>
        <fullName evidence="1">Uncharacterized protein</fullName>
    </submittedName>
</protein>
<dbReference type="EMBL" id="CM035414">
    <property type="protein sequence ID" value="KAH7428905.1"/>
    <property type="molecule type" value="Genomic_DNA"/>
</dbReference>
<dbReference type="AlphaFoldDB" id="A0A8T2U5M9"/>
<reference evidence="1" key="1">
    <citation type="submission" date="2021-08" db="EMBL/GenBank/DDBJ databases">
        <title>WGS assembly of Ceratopteris richardii.</title>
        <authorList>
            <person name="Marchant D.B."/>
            <person name="Chen G."/>
            <person name="Jenkins J."/>
            <person name="Shu S."/>
            <person name="Leebens-Mack J."/>
            <person name="Grimwood J."/>
            <person name="Schmutz J."/>
            <person name="Soltis P."/>
            <person name="Soltis D."/>
            <person name="Chen Z.-H."/>
        </authorList>
    </citation>
    <scope>NUCLEOTIDE SEQUENCE</scope>
    <source>
        <strain evidence="1">Whitten #5841</strain>
        <tissue evidence="1">Leaf</tissue>
    </source>
</reference>
<gene>
    <name evidence="1" type="ORF">KP509_09G023000</name>
</gene>
<name>A0A8T2U5M9_CERRI</name>
<dbReference type="Proteomes" id="UP000825935">
    <property type="component" value="Chromosome 9"/>
</dbReference>
<sequence length="112" mass="12203">MNHKSSCGASLIVGREVGCLVDKCQLPEKCPISRPRSLAFSLTRRRRAGLFRFVSISEMFGDPVPITHRTEGITLCCAYHVKLQEITGLCALVEGTGSALASKRNPSLPEMV</sequence>